<keyword evidence="5 6" id="KW-0482">Metalloprotease</keyword>
<evidence type="ECO:0000259" key="8">
    <source>
        <dbReference type="Pfam" id="PF01435"/>
    </source>
</evidence>
<keyword evidence="2" id="KW-0479">Metal-binding</keyword>
<organism evidence="9 10">
    <name type="scientific">Mangrovactinospora gilvigrisea</name>
    <dbReference type="NCBI Taxonomy" id="1428644"/>
    <lineage>
        <taxon>Bacteria</taxon>
        <taxon>Bacillati</taxon>
        <taxon>Actinomycetota</taxon>
        <taxon>Actinomycetes</taxon>
        <taxon>Kitasatosporales</taxon>
        <taxon>Streptomycetaceae</taxon>
        <taxon>Mangrovactinospora</taxon>
    </lineage>
</organism>
<dbReference type="AlphaFoldDB" id="A0A1J7B9U6"/>
<sequence length="333" mass="35789">MGTAVALLVIGTALAVLAPRMLSHAHWQEQEPVVALWVWQCAVTAVLVCYAIALVLSGAALWPAMRAGLFQGAPNRVEASYNLGAGRPWQAVLAVTIGAAGMYLMGHLLREVAIARISRRMRYRALMSAAPVLPCETVGRERIVVLESEHPEAWALLVPRRPLQLVVSTGAMRTLTEAQLGAVLEHERNHARARHHWLLQSAGALASAFPRVSLFTGYAERVGRLVEMAADDVAARRFGRLATAEALVDLNEGRGAFGGPGPRVRPMPPVEWAPGAPVPAPVGQVAERVDRLLVGRPRLQPLQRLHLTTTGVFILVVPVLLAFAPGVAATLAR</sequence>
<comment type="similarity">
    <text evidence="6">Belongs to the peptidase M48 family.</text>
</comment>
<name>A0A1J7B9U6_9ACTN</name>
<evidence type="ECO:0000256" key="7">
    <source>
        <dbReference type="SAM" id="Phobius"/>
    </source>
</evidence>
<evidence type="ECO:0000256" key="3">
    <source>
        <dbReference type="ARBA" id="ARBA00022801"/>
    </source>
</evidence>
<keyword evidence="10" id="KW-1185">Reference proteome</keyword>
<dbReference type="CDD" id="cd07326">
    <property type="entry name" value="M56_BlaR1_MecR1_like"/>
    <property type="match status" value="1"/>
</dbReference>
<dbReference type="InterPro" id="IPR052173">
    <property type="entry name" value="Beta-lactam_resp_regulator"/>
</dbReference>
<dbReference type="GO" id="GO:0004222">
    <property type="term" value="F:metalloendopeptidase activity"/>
    <property type="evidence" value="ECO:0007669"/>
    <property type="project" value="InterPro"/>
</dbReference>
<evidence type="ECO:0000313" key="10">
    <source>
        <dbReference type="Proteomes" id="UP000243342"/>
    </source>
</evidence>
<keyword evidence="4 6" id="KW-0862">Zinc</keyword>
<evidence type="ECO:0000256" key="1">
    <source>
        <dbReference type="ARBA" id="ARBA00022670"/>
    </source>
</evidence>
<keyword evidence="1 6" id="KW-0645">Protease</keyword>
<evidence type="ECO:0000256" key="6">
    <source>
        <dbReference type="RuleBase" id="RU003983"/>
    </source>
</evidence>
<feature type="domain" description="Peptidase M48" evidence="8">
    <location>
        <begin position="141"/>
        <end position="201"/>
    </location>
</feature>
<evidence type="ECO:0000256" key="2">
    <source>
        <dbReference type="ARBA" id="ARBA00022723"/>
    </source>
</evidence>
<protein>
    <recommendedName>
        <fullName evidence="8">Peptidase M48 domain-containing protein</fullName>
    </recommendedName>
</protein>
<evidence type="ECO:0000256" key="4">
    <source>
        <dbReference type="ARBA" id="ARBA00022833"/>
    </source>
</evidence>
<dbReference type="GO" id="GO:0046872">
    <property type="term" value="F:metal ion binding"/>
    <property type="evidence" value="ECO:0007669"/>
    <property type="project" value="UniProtKB-KW"/>
</dbReference>
<dbReference type="PANTHER" id="PTHR34978:SF3">
    <property type="entry name" value="SLR0241 PROTEIN"/>
    <property type="match status" value="1"/>
</dbReference>
<gene>
    <name evidence="9" type="ORF">BIV57_21600</name>
</gene>
<dbReference type="Gene3D" id="3.30.2010.10">
    <property type="entry name" value="Metalloproteases ('zincins'), catalytic domain"/>
    <property type="match status" value="1"/>
</dbReference>
<dbReference type="InterPro" id="IPR001915">
    <property type="entry name" value="Peptidase_M48"/>
</dbReference>
<feature type="transmembrane region" description="Helical" evidence="7">
    <location>
        <begin position="305"/>
        <end position="328"/>
    </location>
</feature>
<accession>A0A1J7B9U6</accession>
<dbReference type="GO" id="GO:0006508">
    <property type="term" value="P:proteolysis"/>
    <property type="evidence" value="ECO:0007669"/>
    <property type="project" value="UniProtKB-KW"/>
</dbReference>
<comment type="cofactor">
    <cofactor evidence="6">
        <name>Zn(2+)</name>
        <dbReference type="ChEBI" id="CHEBI:29105"/>
    </cofactor>
    <text evidence="6">Binds 1 zinc ion per subunit.</text>
</comment>
<dbReference type="STRING" id="1428644.BIV57_21600"/>
<proteinExistence type="inferred from homology"/>
<dbReference type="Pfam" id="PF01435">
    <property type="entry name" value="Peptidase_M48"/>
    <property type="match status" value="1"/>
</dbReference>
<dbReference type="OrthoDB" id="9785340at2"/>
<comment type="caution">
    <text evidence="9">The sequence shown here is derived from an EMBL/GenBank/DDBJ whole genome shotgun (WGS) entry which is preliminary data.</text>
</comment>
<evidence type="ECO:0000313" key="9">
    <source>
        <dbReference type="EMBL" id="OIV35427.1"/>
    </source>
</evidence>
<dbReference type="EMBL" id="MLCF01000155">
    <property type="protein sequence ID" value="OIV35427.1"/>
    <property type="molecule type" value="Genomic_DNA"/>
</dbReference>
<keyword evidence="7" id="KW-0472">Membrane</keyword>
<dbReference type="RefSeq" id="WP_071658610.1">
    <property type="nucleotide sequence ID" value="NZ_MLCF01000155.1"/>
</dbReference>
<evidence type="ECO:0000256" key="5">
    <source>
        <dbReference type="ARBA" id="ARBA00023049"/>
    </source>
</evidence>
<keyword evidence="7" id="KW-1133">Transmembrane helix</keyword>
<dbReference type="PANTHER" id="PTHR34978">
    <property type="entry name" value="POSSIBLE SENSOR-TRANSDUCER PROTEIN BLAR"/>
    <property type="match status" value="1"/>
</dbReference>
<feature type="transmembrane region" description="Helical" evidence="7">
    <location>
        <begin position="35"/>
        <end position="62"/>
    </location>
</feature>
<keyword evidence="3 6" id="KW-0378">Hydrolase</keyword>
<dbReference type="Proteomes" id="UP000243342">
    <property type="component" value="Unassembled WGS sequence"/>
</dbReference>
<reference evidence="9 10" key="1">
    <citation type="submission" date="2016-10" db="EMBL/GenBank/DDBJ databases">
        <title>Genome sequence of Streptomyces gilvigriseus MUSC 26.</title>
        <authorList>
            <person name="Lee L.-H."/>
            <person name="Ser H.-L."/>
        </authorList>
    </citation>
    <scope>NUCLEOTIDE SEQUENCE [LARGE SCALE GENOMIC DNA]</scope>
    <source>
        <strain evidence="9 10">MUSC 26</strain>
    </source>
</reference>
<keyword evidence="7" id="KW-0812">Transmembrane</keyword>